<reference evidence="3 4" key="1">
    <citation type="submission" date="2024-10" db="EMBL/GenBank/DDBJ databases">
        <title>Updated reference genomes for cyclostephanoid diatoms.</title>
        <authorList>
            <person name="Roberts W.R."/>
            <person name="Alverson A.J."/>
        </authorList>
    </citation>
    <scope>NUCLEOTIDE SEQUENCE [LARGE SCALE GENOMIC DNA]</scope>
    <source>
        <strain evidence="3 4">AJA010-31</strain>
    </source>
</reference>
<gene>
    <name evidence="3" type="ORF">ACHAWO_004739</name>
</gene>
<feature type="domain" description="Helicase-associated" evidence="2">
    <location>
        <begin position="315"/>
        <end position="405"/>
    </location>
</feature>
<comment type="caution">
    <text evidence="3">The sequence shown here is derived from an EMBL/GenBank/DDBJ whole genome shotgun (WGS) entry which is preliminary data.</text>
</comment>
<evidence type="ECO:0000259" key="2">
    <source>
        <dbReference type="Pfam" id="PF03457"/>
    </source>
</evidence>
<name>A0ABD3QPU9_9STRA</name>
<organism evidence="3 4">
    <name type="scientific">Cyclotella atomus</name>
    <dbReference type="NCBI Taxonomy" id="382360"/>
    <lineage>
        <taxon>Eukaryota</taxon>
        <taxon>Sar</taxon>
        <taxon>Stramenopiles</taxon>
        <taxon>Ochrophyta</taxon>
        <taxon>Bacillariophyta</taxon>
        <taxon>Coscinodiscophyceae</taxon>
        <taxon>Thalassiosirophycidae</taxon>
        <taxon>Stephanodiscales</taxon>
        <taxon>Stephanodiscaceae</taxon>
        <taxon>Cyclotella</taxon>
    </lineage>
</organism>
<dbReference type="PANTHER" id="PTHR33418">
    <property type="entry name" value="HELICASE-ASSOCIATED"/>
    <property type="match status" value="1"/>
</dbReference>
<dbReference type="InterPro" id="IPR005114">
    <property type="entry name" value="Helicase_assoc"/>
</dbReference>
<evidence type="ECO:0000256" key="1">
    <source>
        <dbReference type="SAM" id="MobiDB-lite"/>
    </source>
</evidence>
<feature type="region of interest" description="Disordered" evidence="1">
    <location>
        <begin position="1"/>
        <end position="56"/>
    </location>
</feature>
<dbReference type="AlphaFoldDB" id="A0ABD3QPU9"/>
<dbReference type="PANTHER" id="PTHR33418:SF1">
    <property type="entry name" value="HELICASE-ASSOCIATED DOMAIN-CONTAINING PROTEIN"/>
    <property type="match status" value="1"/>
</dbReference>
<dbReference type="Proteomes" id="UP001530400">
    <property type="component" value="Unassembled WGS sequence"/>
</dbReference>
<evidence type="ECO:0000313" key="3">
    <source>
        <dbReference type="EMBL" id="KAL3802437.1"/>
    </source>
</evidence>
<feature type="region of interest" description="Disordered" evidence="1">
    <location>
        <begin position="292"/>
        <end position="311"/>
    </location>
</feature>
<proteinExistence type="predicted"/>
<keyword evidence="4" id="KW-1185">Reference proteome</keyword>
<feature type="domain" description="Helicase-associated" evidence="2">
    <location>
        <begin position="414"/>
        <end position="474"/>
    </location>
</feature>
<dbReference type="EMBL" id="JALLPJ020000101">
    <property type="protein sequence ID" value="KAL3802437.1"/>
    <property type="molecule type" value="Genomic_DNA"/>
</dbReference>
<dbReference type="Pfam" id="PF03457">
    <property type="entry name" value="HA"/>
    <property type="match status" value="2"/>
</dbReference>
<sequence>MTTTNDTQSEEAQKHLSSHKLAYDTSMSRPSAAAAIDPQAEQPQNENLEEAQNADAAPLMKIIPRMKTVVKSTISFKSDVRKASRPTHTKGILHATKISETKEEEHCFAWLSDISVFANASEYLNSYGFENMVFIPFTSKTAWTERYPCAPVYINIDEKGNCVGTPYGKMSTSSTSSKIAYPQLKRIKTKKKLFENATLSHDERDCLHIQIYTYFVWLNNQLEDLKHEENGNRMMSRSGVSKQTVVDVIEELEGFKAVAYFKQHESFNQDQVPLLEDELTEQLEKMVEDTIKARQAEDDPERPSKRRGHYDSRALDFDEMFERLMEYREQHGHVDIPHTYKGDVQLAQWATSLRQKKKTFERQQQEEAEQLVFEAAGNEVVPKKRKGRPTVLDQEKIDKLESVGFKWYFDRSHNKTWEERYQDLIVFKSEHGHCNVPRKEGTFGEWVHKQRKMYKSKEKNFMKHHYKLLQDIGFNFVPRKVIVSWKSGFKELMEFGKLNGHYNIPCPIPDHMVAEGYHGDDDNIAQAFMLYKWNLKLKQEYQIYLRGGNCKLINEDRIKELISIGYSFEFD</sequence>
<evidence type="ECO:0000313" key="4">
    <source>
        <dbReference type="Proteomes" id="UP001530400"/>
    </source>
</evidence>
<accession>A0ABD3QPU9</accession>
<protein>
    <recommendedName>
        <fullName evidence="2">Helicase-associated domain-containing protein</fullName>
    </recommendedName>
</protein>
<dbReference type="Gene3D" id="6.10.140.530">
    <property type="match status" value="2"/>
</dbReference>